<protein>
    <submittedName>
        <fullName evidence="1">OLC1v1037039C1</fullName>
    </submittedName>
</protein>
<dbReference type="EMBL" id="OX459120">
    <property type="protein sequence ID" value="CAI9100109.1"/>
    <property type="molecule type" value="Genomic_DNA"/>
</dbReference>
<name>A0AAV1CWT3_OLDCO</name>
<dbReference type="AlphaFoldDB" id="A0AAV1CWT3"/>
<evidence type="ECO:0000313" key="1">
    <source>
        <dbReference type="EMBL" id="CAI9100109.1"/>
    </source>
</evidence>
<organism evidence="1 2">
    <name type="scientific">Oldenlandia corymbosa var. corymbosa</name>
    <dbReference type="NCBI Taxonomy" id="529605"/>
    <lineage>
        <taxon>Eukaryota</taxon>
        <taxon>Viridiplantae</taxon>
        <taxon>Streptophyta</taxon>
        <taxon>Embryophyta</taxon>
        <taxon>Tracheophyta</taxon>
        <taxon>Spermatophyta</taxon>
        <taxon>Magnoliopsida</taxon>
        <taxon>eudicotyledons</taxon>
        <taxon>Gunneridae</taxon>
        <taxon>Pentapetalae</taxon>
        <taxon>asterids</taxon>
        <taxon>lamiids</taxon>
        <taxon>Gentianales</taxon>
        <taxon>Rubiaceae</taxon>
        <taxon>Rubioideae</taxon>
        <taxon>Spermacoceae</taxon>
        <taxon>Hedyotis-Oldenlandia complex</taxon>
        <taxon>Oldenlandia</taxon>
    </lineage>
</organism>
<accession>A0AAV1CWT3</accession>
<dbReference type="Proteomes" id="UP001161247">
    <property type="component" value="Chromosome 3"/>
</dbReference>
<reference evidence="1" key="1">
    <citation type="submission" date="2023-03" db="EMBL/GenBank/DDBJ databases">
        <authorList>
            <person name="Julca I."/>
        </authorList>
    </citation>
    <scope>NUCLEOTIDE SEQUENCE</scope>
</reference>
<gene>
    <name evidence="1" type="ORF">OLC1_LOCUS10014</name>
</gene>
<keyword evidence="2" id="KW-1185">Reference proteome</keyword>
<feature type="non-terminal residue" evidence="1">
    <location>
        <position position="1"/>
    </location>
</feature>
<evidence type="ECO:0000313" key="2">
    <source>
        <dbReference type="Proteomes" id="UP001161247"/>
    </source>
</evidence>
<proteinExistence type="predicted"/>
<sequence>LKTNLRLATELVKPLCNGWRSGLGTQSFGLMADDWDYQIRKSGSGVRGRRRVPLERRQSSGPMCHIQIWIKSSRYVPVKTRVVEATSSVAAFGMCGWRRRPVCGRRRVAVTAAEAASLVIWREAKTGWRQ</sequence>